<dbReference type="AlphaFoldDB" id="A0A4Y2CGI0"/>
<protein>
    <submittedName>
        <fullName evidence="2">Uncharacterized protein</fullName>
    </submittedName>
</protein>
<accession>A0A4Y2CGI0</accession>
<organism evidence="2 3">
    <name type="scientific">Araneus ventricosus</name>
    <name type="common">Orbweaver spider</name>
    <name type="synonym">Epeira ventricosa</name>
    <dbReference type="NCBI Taxonomy" id="182803"/>
    <lineage>
        <taxon>Eukaryota</taxon>
        <taxon>Metazoa</taxon>
        <taxon>Ecdysozoa</taxon>
        <taxon>Arthropoda</taxon>
        <taxon>Chelicerata</taxon>
        <taxon>Arachnida</taxon>
        <taxon>Araneae</taxon>
        <taxon>Araneomorphae</taxon>
        <taxon>Entelegynae</taxon>
        <taxon>Araneoidea</taxon>
        <taxon>Araneidae</taxon>
        <taxon>Araneus</taxon>
    </lineage>
</organism>
<feature type="non-terminal residue" evidence="2">
    <location>
        <position position="1"/>
    </location>
</feature>
<name>A0A4Y2CGI0_ARAVE</name>
<sequence>PQPGDHDNGGEDNNENGGEDLMVEDPQEGEHYEIDNNVLENLPQLGEHFDAEHGIALPNNEEPYERNRGEEIPEIEEISMREIVRRRRNIVDIIRTGPSYGMNPTAVAIQAQGRGIRNDRIYKRIINDLIEESVIIRFPFVIQINRSEEERRLEESEIIRWHANRGPFAGPLHLRANPDEQTAITAYIEDFGNAGVEYRELRRVFHGINERLLKKELHIQIEDGILAQHRNLKIYRR</sequence>
<dbReference type="EMBL" id="BGPR01000180">
    <property type="protein sequence ID" value="GBM02435.1"/>
    <property type="molecule type" value="Genomic_DNA"/>
</dbReference>
<comment type="caution">
    <text evidence="2">The sequence shown here is derived from an EMBL/GenBank/DDBJ whole genome shotgun (WGS) entry which is preliminary data.</text>
</comment>
<evidence type="ECO:0000256" key="1">
    <source>
        <dbReference type="SAM" id="MobiDB-lite"/>
    </source>
</evidence>
<feature type="region of interest" description="Disordered" evidence="1">
    <location>
        <begin position="1"/>
        <end position="30"/>
    </location>
</feature>
<evidence type="ECO:0000313" key="3">
    <source>
        <dbReference type="Proteomes" id="UP000499080"/>
    </source>
</evidence>
<gene>
    <name evidence="2" type="ORF">AVEN_76486_1</name>
</gene>
<dbReference type="Proteomes" id="UP000499080">
    <property type="component" value="Unassembled WGS sequence"/>
</dbReference>
<keyword evidence="3" id="KW-1185">Reference proteome</keyword>
<proteinExistence type="predicted"/>
<evidence type="ECO:0000313" key="2">
    <source>
        <dbReference type="EMBL" id="GBM02435.1"/>
    </source>
</evidence>
<feature type="compositionally biased region" description="Acidic residues" evidence="1">
    <location>
        <begin position="10"/>
        <end position="27"/>
    </location>
</feature>
<reference evidence="2 3" key="1">
    <citation type="journal article" date="2019" name="Sci. Rep.">
        <title>Orb-weaving spider Araneus ventricosus genome elucidates the spidroin gene catalogue.</title>
        <authorList>
            <person name="Kono N."/>
            <person name="Nakamura H."/>
            <person name="Ohtoshi R."/>
            <person name="Moran D.A.P."/>
            <person name="Shinohara A."/>
            <person name="Yoshida Y."/>
            <person name="Fujiwara M."/>
            <person name="Mori M."/>
            <person name="Tomita M."/>
            <person name="Arakawa K."/>
        </authorList>
    </citation>
    <scope>NUCLEOTIDE SEQUENCE [LARGE SCALE GENOMIC DNA]</scope>
</reference>